<accession>A0A4R5L118</accession>
<evidence type="ECO:0000313" key="2">
    <source>
        <dbReference type="Proteomes" id="UP000295606"/>
    </source>
</evidence>
<dbReference type="AlphaFoldDB" id="A0A4R5L118"/>
<dbReference type="EMBL" id="SMOD01000089">
    <property type="protein sequence ID" value="TDG01954.1"/>
    <property type="molecule type" value="Genomic_DNA"/>
</dbReference>
<sequence length="202" mass="22493">MNDMTIDKELDQTVFARLQLEGRLLNAVFKGPTSTPRRIGFRGELALRFGPQLADEARPPELSCEQVTAVADLGDPHLLFFAGWLLSFEHLKDVAEVLGDALSPNGKYFLFCDNIDLSSRYQAHYQGAVFYVLPIVESTVYNETLELLYLDKAELKKKDTAGKLDAVADAGSKFDLCFDSISYAQGLELMGPVRDPNENRPV</sequence>
<reference evidence="1 2" key="1">
    <citation type="submission" date="2019-03" db="EMBL/GenBank/DDBJ databases">
        <title>Paraburkholderia sp. isolated from native Mimosa gymnas in Guartela State Park, Brazil.</title>
        <authorList>
            <person name="Paulitsch F."/>
            <person name="Hungria M."/>
            <person name="Delamuta J.R.M."/>
            <person name="Ribeiro R.A."/>
            <person name="Dall'Agnol R."/>
            <person name="Silva J.S.B."/>
        </authorList>
    </citation>
    <scope>NUCLEOTIDE SEQUENCE [LARGE SCALE GENOMIC DNA]</scope>
    <source>
        <strain evidence="1 2">CNPSo 3008</strain>
    </source>
</reference>
<gene>
    <name evidence="1" type="ORF">E1N52_42310</name>
</gene>
<evidence type="ECO:0000313" key="1">
    <source>
        <dbReference type="EMBL" id="TDG01954.1"/>
    </source>
</evidence>
<dbReference type="Proteomes" id="UP000295606">
    <property type="component" value="Unassembled WGS sequence"/>
</dbReference>
<dbReference type="OrthoDB" id="5564186at2"/>
<organism evidence="1 2">
    <name type="scientific">Paraburkholderia guartelaensis</name>
    <dbReference type="NCBI Taxonomy" id="2546446"/>
    <lineage>
        <taxon>Bacteria</taxon>
        <taxon>Pseudomonadati</taxon>
        <taxon>Pseudomonadota</taxon>
        <taxon>Betaproteobacteria</taxon>
        <taxon>Burkholderiales</taxon>
        <taxon>Burkholderiaceae</taxon>
        <taxon>Paraburkholderia</taxon>
    </lineage>
</organism>
<comment type="caution">
    <text evidence="1">The sequence shown here is derived from an EMBL/GenBank/DDBJ whole genome shotgun (WGS) entry which is preliminary data.</text>
</comment>
<proteinExistence type="predicted"/>
<protein>
    <submittedName>
        <fullName evidence="1">Uncharacterized protein</fullName>
    </submittedName>
</protein>
<name>A0A4R5L118_9BURK</name>
<dbReference type="RefSeq" id="WP_133190979.1">
    <property type="nucleotide sequence ID" value="NZ_SMOD01000089.1"/>
</dbReference>